<feature type="transmembrane region" description="Helical" evidence="1">
    <location>
        <begin position="53"/>
        <end position="78"/>
    </location>
</feature>
<evidence type="ECO:0000313" key="3">
    <source>
        <dbReference type="EMBL" id="UVF19565.1"/>
    </source>
</evidence>
<dbReference type="InterPro" id="IPR016923">
    <property type="entry name" value="UCP029509"/>
</dbReference>
<dbReference type="InterPro" id="IPR019251">
    <property type="entry name" value="DUF2231_TM"/>
</dbReference>
<dbReference type="Pfam" id="PF09990">
    <property type="entry name" value="DUF2231"/>
    <property type="match status" value="1"/>
</dbReference>
<feature type="transmembrane region" description="Helical" evidence="1">
    <location>
        <begin position="87"/>
        <end position="105"/>
    </location>
</feature>
<name>A0ABY5RQM4_9HYPH</name>
<feature type="transmembrane region" description="Helical" evidence="1">
    <location>
        <begin position="117"/>
        <end position="138"/>
    </location>
</feature>
<feature type="domain" description="DUF2231" evidence="2">
    <location>
        <begin position="17"/>
        <end position="145"/>
    </location>
</feature>
<dbReference type="RefSeq" id="WP_173945450.1">
    <property type="nucleotide sequence ID" value="NZ_CP102845.1"/>
</dbReference>
<protein>
    <submittedName>
        <fullName evidence="3">DUF2231 domain-containing protein</fullName>
    </submittedName>
</protein>
<reference evidence="3" key="1">
    <citation type="submission" date="2022-08" db="EMBL/GenBank/DDBJ databases">
        <title>Microvirga terrae sp. nov., isolated from soil.</title>
        <authorList>
            <person name="Kim K.H."/>
            <person name="Seo Y.L."/>
            <person name="Kim J.M."/>
            <person name="Lee J.K."/>
            <person name="Han D.M."/>
            <person name="Jeon C.O."/>
        </authorList>
    </citation>
    <scope>NUCLEOTIDE SEQUENCE</scope>
    <source>
        <strain evidence="3">R24</strain>
    </source>
</reference>
<accession>A0ABY5RQM4</accession>
<keyword evidence="4" id="KW-1185">Reference proteome</keyword>
<keyword evidence="1" id="KW-0472">Membrane</keyword>
<organism evidence="3 4">
    <name type="scientific">Microvirga terrae</name>
    <dbReference type="NCBI Taxonomy" id="2740529"/>
    <lineage>
        <taxon>Bacteria</taxon>
        <taxon>Pseudomonadati</taxon>
        <taxon>Pseudomonadota</taxon>
        <taxon>Alphaproteobacteria</taxon>
        <taxon>Hyphomicrobiales</taxon>
        <taxon>Methylobacteriaceae</taxon>
        <taxon>Microvirga</taxon>
    </lineage>
</organism>
<evidence type="ECO:0000256" key="1">
    <source>
        <dbReference type="SAM" id="Phobius"/>
    </source>
</evidence>
<dbReference type="PIRSF" id="PIRSF029509">
    <property type="entry name" value="UCP029509"/>
    <property type="match status" value="1"/>
</dbReference>
<dbReference type="EMBL" id="CP102845">
    <property type="protein sequence ID" value="UVF19565.1"/>
    <property type="molecule type" value="Genomic_DNA"/>
</dbReference>
<sequence length="154" mass="16651">MPSFHVPSRPSRAAVAGHTIQRLLASFPVACFILALAADIAYWRTSNLMWVEFSAWLLLAGITVGVAAAVFGALYYLVRFRTRAVRFGWPAAIGTLVVLLLAFFNNLAHAADGWTAVVPWGLTLSALTVLALLVTLWLSTSFAYGPALGEHAYD</sequence>
<keyword evidence="1" id="KW-0812">Transmembrane</keyword>
<keyword evidence="1" id="KW-1133">Transmembrane helix</keyword>
<gene>
    <name evidence="3" type="ORF">HPT29_024650</name>
</gene>
<proteinExistence type="predicted"/>
<evidence type="ECO:0000313" key="4">
    <source>
        <dbReference type="Proteomes" id="UP001017257"/>
    </source>
</evidence>
<evidence type="ECO:0000259" key="2">
    <source>
        <dbReference type="Pfam" id="PF09990"/>
    </source>
</evidence>
<dbReference type="Proteomes" id="UP001017257">
    <property type="component" value="Chromosome"/>
</dbReference>